<evidence type="ECO:0000259" key="8">
    <source>
        <dbReference type="PROSITE" id="PS50893"/>
    </source>
</evidence>
<reference evidence="10 11" key="1">
    <citation type="journal article" date="2013" name="BMC Genomics">
        <title>Genome sequencing and comparative genomics of honey bee microsporidia, Nosema apis reveal novel insights into host-parasite interactions.</title>
        <authorList>
            <person name="Chen Yp."/>
            <person name="Pettis J.S."/>
            <person name="Zhao Y."/>
            <person name="Liu X."/>
            <person name="Tallon L.J."/>
            <person name="Sadzewicz L.D."/>
            <person name="Li R."/>
            <person name="Zheng H."/>
            <person name="Huang S."/>
            <person name="Zhang X."/>
            <person name="Hamilton M.C."/>
            <person name="Pernal S.F."/>
            <person name="Melathopoulos A.P."/>
            <person name="Yan X."/>
            <person name="Evans J.D."/>
        </authorList>
    </citation>
    <scope>NUCLEOTIDE SEQUENCE [LARGE SCALE GENOMIC DNA]</scope>
    <source>
        <strain evidence="10 11">BRL 01</strain>
    </source>
</reference>
<evidence type="ECO:0000313" key="10">
    <source>
        <dbReference type="EMBL" id="EQB60248.1"/>
    </source>
</evidence>
<dbReference type="PROSITE" id="PS50929">
    <property type="entry name" value="ABC_TM1F"/>
    <property type="match status" value="1"/>
</dbReference>
<evidence type="ECO:0000256" key="1">
    <source>
        <dbReference type="ARBA" id="ARBA00004141"/>
    </source>
</evidence>
<dbReference type="GO" id="GO:0016887">
    <property type="term" value="F:ATP hydrolysis activity"/>
    <property type="evidence" value="ECO:0007669"/>
    <property type="project" value="InterPro"/>
</dbReference>
<feature type="transmembrane region" description="Helical" evidence="7">
    <location>
        <begin position="68"/>
        <end position="95"/>
    </location>
</feature>
<dbReference type="InterPro" id="IPR003439">
    <property type="entry name" value="ABC_transporter-like_ATP-bd"/>
</dbReference>
<dbReference type="PROSITE" id="PS50893">
    <property type="entry name" value="ABC_TRANSPORTER_2"/>
    <property type="match status" value="1"/>
</dbReference>
<feature type="domain" description="ABC transporter" evidence="8">
    <location>
        <begin position="336"/>
        <end position="562"/>
    </location>
</feature>
<dbReference type="GO" id="GO:0005524">
    <property type="term" value="F:ATP binding"/>
    <property type="evidence" value="ECO:0007669"/>
    <property type="project" value="UniProtKB-KW"/>
</dbReference>
<dbReference type="AlphaFoldDB" id="T0L6D5"/>
<gene>
    <name evidence="10" type="ORF">NAPIS_ORF02198</name>
</gene>
<feature type="transmembrane region" description="Helical" evidence="7">
    <location>
        <begin position="280"/>
        <end position="302"/>
    </location>
</feature>
<evidence type="ECO:0000256" key="2">
    <source>
        <dbReference type="ARBA" id="ARBA00022692"/>
    </source>
</evidence>
<dbReference type="VEuPathDB" id="MicrosporidiaDB:NAPIS_ORF02198"/>
<keyword evidence="3" id="KW-0547">Nucleotide-binding</keyword>
<feature type="transmembrane region" description="Helical" evidence="7">
    <location>
        <begin position="168"/>
        <end position="187"/>
    </location>
</feature>
<dbReference type="InterPro" id="IPR011527">
    <property type="entry name" value="ABC1_TM_dom"/>
</dbReference>
<feature type="domain" description="ABC transmembrane type-1" evidence="9">
    <location>
        <begin position="31"/>
        <end position="306"/>
    </location>
</feature>
<dbReference type="PANTHER" id="PTHR24221:SF503">
    <property type="entry name" value="MITOCHONDRIAL POTASSIUM CHANNEL ATP-BINDING SUBUNIT"/>
    <property type="match status" value="1"/>
</dbReference>
<dbReference type="Pfam" id="PF00664">
    <property type="entry name" value="ABC_membrane"/>
    <property type="match status" value="1"/>
</dbReference>
<evidence type="ECO:0000259" key="9">
    <source>
        <dbReference type="PROSITE" id="PS50929"/>
    </source>
</evidence>
<dbReference type="GO" id="GO:0016020">
    <property type="term" value="C:membrane"/>
    <property type="evidence" value="ECO:0007669"/>
    <property type="project" value="UniProtKB-SubCell"/>
</dbReference>
<dbReference type="HOGENOM" id="CLU_000604_84_1_1"/>
<dbReference type="OrthoDB" id="6500128at2759"/>
<keyword evidence="4" id="KW-0067">ATP-binding</keyword>
<dbReference type="InterPro" id="IPR036640">
    <property type="entry name" value="ABC1_TM_sf"/>
</dbReference>
<dbReference type="GO" id="GO:0140359">
    <property type="term" value="F:ABC-type transporter activity"/>
    <property type="evidence" value="ECO:0007669"/>
    <property type="project" value="InterPro"/>
</dbReference>
<evidence type="ECO:0000256" key="3">
    <source>
        <dbReference type="ARBA" id="ARBA00022741"/>
    </source>
</evidence>
<dbReference type="InterPro" id="IPR027417">
    <property type="entry name" value="P-loop_NTPase"/>
</dbReference>
<evidence type="ECO:0000256" key="7">
    <source>
        <dbReference type="SAM" id="Phobius"/>
    </source>
</evidence>
<comment type="subcellular location">
    <subcellularLocation>
        <location evidence="1">Membrane</location>
        <topology evidence="1">Multi-pass membrane protein</topology>
    </subcellularLocation>
</comment>
<accession>T0L6D5</accession>
<sequence>MDKKSNIGIIKQVIIRDMLQISYVRYILVPVLFTTILASYLEVNVSLMTKELSEKISKNLDQLNAIKFYVLFSFMSILLTEMSGFIYTGIVQYVFRTTSKSTFKTYINLNPKDFNKFGCGEIQMIIDRKSKACSELIQVIVINLLPIITRLAFIGFSIFDNLGKSSCAIIIMSVLFYISITIKIAIWRTNIRRKLNKSENNASNKLQDGLINHETIAVFKTSNLEVKKYDDLLKINEKYSNSLWRAMYILNFLQKFIFLIQHALVISIGIFINHMEISKLIFYISISNTLTNSLSNLGYLYSRYTQAILNAKSAYNENIVENQAEKKFSLSFNKNIIFKNVYFEYEKKAIFKNINFIIDKNEKIAIVGRNGSGKTTLFKIFLNFELYQGQIFIDNQESQNNHSHLISYIPQNVFLFNDTVIYNIKYGCENITDDVVFEICKKFGLYEFFSNLEHGFETKVGERGKLLSGGERQKILLMRSILNNKEILMLDESTSALDKESESKFLNMLLHDKRTIFMIIHNIELISLFDKILFINNKNIEIISKKNLLDGNYSHEFNKFILDAQHNKN</sequence>
<evidence type="ECO:0000256" key="6">
    <source>
        <dbReference type="ARBA" id="ARBA00023136"/>
    </source>
</evidence>
<dbReference type="SUPFAM" id="SSF90123">
    <property type="entry name" value="ABC transporter transmembrane region"/>
    <property type="match status" value="1"/>
</dbReference>
<dbReference type="Proteomes" id="UP000053780">
    <property type="component" value="Unassembled WGS sequence"/>
</dbReference>
<feature type="transmembrane region" description="Helical" evidence="7">
    <location>
        <begin position="21"/>
        <end position="41"/>
    </location>
</feature>
<feature type="transmembrane region" description="Helical" evidence="7">
    <location>
        <begin position="256"/>
        <end position="274"/>
    </location>
</feature>
<evidence type="ECO:0000313" key="11">
    <source>
        <dbReference type="Proteomes" id="UP000053780"/>
    </source>
</evidence>
<keyword evidence="5 7" id="KW-1133">Transmembrane helix</keyword>
<dbReference type="SUPFAM" id="SSF52540">
    <property type="entry name" value="P-loop containing nucleoside triphosphate hydrolases"/>
    <property type="match status" value="1"/>
</dbReference>
<dbReference type="InterPro" id="IPR003593">
    <property type="entry name" value="AAA+_ATPase"/>
</dbReference>
<dbReference type="PANTHER" id="PTHR24221">
    <property type="entry name" value="ATP-BINDING CASSETTE SUB-FAMILY B"/>
    <property type="match status" value="1"/>
</dbReference>
<dbReference type="EMBL" id="KE647313">
    <property type="protein sequence ID" value="EQB60248.1"/>
    <property type="molecule type" value="Genomic_DNA"/>
</dbReference>
<dbReference type="Gene3D" id="1.20.1560.10">
    <property type="entry name" value="ABC transporter type 1, transmembrane domain"/>
    <property type="match status" value="1"/>
</dbReference>
<dbReference type="SMART" id="SM00382">
    <property type="entry name" value="AAA"/>
    <property type="match status" value="1"/>
</dbReference>
<dbReference type="InterPro" id="IPR039421">
    <property type="entry name" value="Type_1_exporter"/>
</dbReference>
<evidence type="ECO:0000256" key="4">
    <source>
        <dbReference type="ARBA" id="ARBA00022840"/>
    </source>
</evidence>
<protein>
    <submittedName>
        <fullName evidence="10">Abc transporter b family protein</fullName>
    </submittedName>
</protein>
<evidence type="ECO:0000256" key="5">
    <source>
        <dbReference type="ARBA" id="ARBA00022989"/>
    </source>
</evidence>
<organism evidence="10 11">
    <name type="scientific">Vairimorpha apis BRL 01</name>
    <dbReference type="NCBI Taxonomy" id="1037528"/>
    <lineage>
        <taxon>Eukaryota</taxon>
        <taxon>Fungi</taxon>
        <taxon>Fungi incertae sedis</taxon>
        <taxon>Microsporidia</taxon>
        <taxon>Nosematidae</taxon>
        <taxon>Vairimorpha</taxon>
    </lineage>
</organism>
<name>T0L6D5_9MICR</name>
<dbReference type="Gene3D" id="3.40.50.300">
    <property type="entry name" value="P-loop containing nucleotide triphosphate hydrolases"/>
    <property type="match status" value="1"/>
</dbReference>
<dbReference type="Pfam" id="PF00005">
    <property type="entry name" value="ABC_tran"/>
    <property type="match status" value="1"/>
</dbReference>
<keyword evidence="2 7" id="KW-0812">Transmembrane</keyword>
<feature type="transmembrane region" description="Helical" evidence="7">
    <location>
        <begin position="136"/>
        <end position="156"/>
    </location>
</feature>
<keyword evidence="11" id="KW-1185">Reference proteome</keyword>
<keyword evidence="6 7" id="KW-0472">Membrane</keyword>
<proteinExistence type="predicted"/>